<dbReference type="PANTHER" id="PTHR30468">
    <property type="entry name" value="ALPHA-KETOGLUTARATE-DEPENDENT SULFONATE DIOXYGENASE"/>
    <property type="match status" value="1"/>
</dbReference>
<keyword evidence="2" id="KW-0479">Metal-binding</keyword>
<accession>A0A7S2U1J0</accession>
<dbReference type="Gene3D" id="3.60.130.10">
    <property type="entry name" value="Clavaminate synthase-like"/>
    <property type="match status" value="1"/>
</dbReference>
<reference evidence="7" key="1">
    <citation type="submission" date="2021-01" db="EMBL/GenBank/DDBJ databases">
        <authorList>
            <person name="Corre E."/>
            <person name="Pelletier E."/>
            <person name="Niang G."/>
            <person name="Scheremetjew M."/>
            <person name="Finn R."/>
            <person name="Kale V."/>
            <person name="Holt S."/>
            <person name="Cochrane G."/>
            <person name="Meng A."/>
            <person name="Brown T."/>
            <person name="Cohen L."/>
        </authorList>
    </citation>
    <scope>NUCLEOTIDE SEQUENCE</scope>
    <source>
        <strain evidence="7">CCMP622</strain>
    </source>
</reference>
<evidence type="ECO:0000256" key="5">
    <source>
        <dbReference type="ARBA" id="ARBA00023004"/>
    </source>
</evidence>
<dbReference type="SUPFAM" id="SSF51197">
    <property type="entry name" value="Clavaminate synthase-like"/>
    <property type="match status" value="1"/>
</dbReference>
<comment type="similarity">
    <text evidence="1">Belongs to the TfdA dioxygenase family.</text>
</comment>
<evidence type="ECO:0000256" key="3">
    <source>
        <dbReference type="ARBA" id="ARBA00022964"/>
    </source>
</evidence>
<dbReference type="InterPro" id="IPR003819">
    <property type="entry name" value="TauD/TfdA-like"/>
</dbReference>
<dbReference type="GO" id="GO:0046872">
    <property type="term" value="F:metal ion binding"/>
    <property type="evidence" value="ECO:0007669"/>
    <property type="project" value="UniProtKB-KW"/>
</dbReference>
<dbReference type="EMBL" id="HBHP01030039">
    <property type="protein sequence ID" value="CAD9774520.1"/>
    <property type="molecule type" value="Transcribed_RNA"/>
</dbReference>
<dbReference type="AlphaFoldDB" id="A0A7S2U1J0"/>
<name>A0A7S2U1J0_9EUKA</name>
<organism evidence="7">
    <name type="scientific">Lotharella oceanica</name>
    <dbReference type="NCBI Taxonomy" id="641309"/>
    <lineage>
        <taxon>Eukaryota</taxon>
        <taxon>Sar</taxon>
        <taxon>Rhizaria</taxon>
        <taxon>Cercozoa</taxon>
        <taxon>Chlorarachniophyceae</taxon>
        <taxon>Lotharella</taxon>
    </lineage>
</organism>
<evidence type="ECO:0000256" key="1">
    <source>
        <dbReference type="ARBA" id="ARBA00005896"/>
    </source>
</evidence>
<dbReference type="Pfam" id="PF02668">
    <property type="entry name" value="TauD"/>
    <property type="match status" value="1"/>
</dbReference>
<dbReference type="InterPro" id="IPR042098">
    <property type="entry name" value="TauD-like_sf"/>
</dbReference>
<sequence>MISLRNLIKKNNARKLLPKPEILHRAFSTASAPNVPPPQDTKQSGNLALGLAQEINVPISHVRVQLATEQSIFRRISATPVTASLGAEISGVDLSTHLSEDVVEEIWNAFLLFGVIFFRGQKLSPGEQVALAKRFGELDRHPIVKGLEDHPDVLEIVREAGAPTNFGEDWHSDNSYMAEPSLGSILHAVEVPPVGNDTMFSCAYGAYDGLSPKLRSFLDGLKAIHTAGVAFNPSTVAGGSFDNPESAMKYQKSQDLFSTNLHPVVRTHPETGRKCIFVNSMFTTEIEGLSKAESKQILDLLFAQFGQPHISCRFRWQAGDVAMWDNRCLQHVAIGDNSSHKRIMRRVTLKGDAPV</sequence>
<dbReference type="GO" id="GO:0016706">
    <property type="term" value="F:2-oxoglutarate-dependent dioxygenase activity"/>
    <property type="evidence" value="ECO:0007669"/>
    <property type="project" value="TreeGrafter"/>
</dbReference>
<evidence type="ECO:0000259" key="6">
    <source>
        <dbReference type="Pfam" id="PF02668"/>
    </source>
</evidence>
<evidence type="ECO:0000313" key="7">
    <source>
        <dbReference type="EMBL" id="CAD9774520.1"/>
    </source>
</evidence>
<dbReference type="InterPro" id="IPR051323">
    <property type="entry name" value="AtsK-like"/>
</dbReference>
<keyword evidence="3" id="KW-0223">Dioxygenase</keyword>
<dbReference type="GO" id="GO:0005737">
    <property type="term" value="C:cytoplasm"/>
    <property type="evidence" value="ECO:0007669"/>
    <property type="project" value="TreeGrafter"/>
</dbReference>
<keyword evidence="4" id="KW-0560">Oxidoreductase</keyword>
<keyword evidence="5" id="KW-0408">Iron</keyword>
<evidence type="ECO:0000256" key="2">
    <source>
        <dbReference type="ARBA" id="ARBA00022723"/>
    </source>
</evidence>
<dbReference type="PANTHER" id="PTHR30468:SF1">
    <property type="entry name" value="ALPHA-KETOGLUTARATE-DEPENDENT SULFONATE DIOXYGENASE"/>
    <property type="match status" value="1"/>
</dbReference>
<protein>
    <recommendedName>
        <fullName evidence="6">TauD/TfdA-like domain-containing protein</fullName>
    </recommendedName>
</protein>
<feature type="domain" description="TauD/TfdA-like" evidence="6">
    <location>
        <begin position="79"/>
        <end position="348"/>
    </location>
</feature>
<proteinExistence type="inferred from homology"/>
<evidence type="ECO:0000256" key="4">
    <source>
        <dbReference type="ARBA" id="ARBA00023002"/>
    </source>
</evidence>
<gene>
    <name evidence="7" type="ORF">LSP00402_LOCUS18513</name>
</gene>